<proteinExistence type="predicted"/>
<evidence type="ECO:0000313" key="2">
    <source>
        <dbReference type="Proteomes" id="UP000095256"/>
    </source>
</evidence>
<sequence length="423" mass="47862">MTTFSNYYEKLKLFTEDLFEFPELGYKEFRTSGKIVEELKRINPEITYSTFSETGIKTYLKNGKGKTMAFIAELDAVYAPTHFQADPDTGAAHNCGHFTQVAIGLSLYNHYVQTKEYLELDFNLCFIFIPAEEYLDLDFRRSLVEQGKIEFLGGKPEAMRLGIFDDIDFGVCVHSIGELFERPTIEVNCDLAGFLYKRYHFTGKASHAGFDPFSGINAYNISTLFNVAVGLNRQQFRDTEMIRANPIILESDMSTNVIPNRVTIGTDLRCRTLEYMPIVADKLDDAAKGSALALGGEVTIETEMGYLPFVQDRYLNSFVEETFKEFEGIPDIINDRGGIAAAGDIGDLAFMMPCIQISYGGFEGTIHGDDFKLIDPIFVLETFPEFLTKVFSKMSEDLDDTKFYKRSFTEYRQVIESINGGEE</sequence>
<dbReference type="GO" id="GO:0046657">
    <property type="term" value="P:folic acid catabolic process"/>
    <property type="evidence" value="ECO:0007669"/>
    <property type="project" value="TreeGrafter"/>
</dbReference>
<dbReference type="STRING" id="762845.BCR26_02220"/>
<gene>
    <name evidence="1" type="ORF">BCR26_02220</name>
</gene>
<dbReference type="SUPFAM" id="SSF55031">
    <property type="entry name" value="Bacterial exopeptidase dimerisation domain"/>
    <property type="match status" value="1"/>
</dbReference>
<reference evidence="1 2" key="1">
    <citation type="submission" date="2016-09" db="EMBL/GenBank/DDBJ databases">
        <authorList>
            <person name="Capua I."/>
            <person name="De Benedictis P."/>
            <person name="Joannis T."/>
            <person name="Lombin L.H."/>
            <person name="Cattoli G."/>
        </authorList>
    </citation>
    <scope>NUCLEOTIDE SEQUENCE [LARGE SCALE GENOMIC DNA]</scope>
    <source>
        <strain evidence="1 2">LMG 25899</strain>
    </source>
</reference>
<dbReference type="RefSeq" id="WP_069698061.1">
    <property type="nucleotide sequence ID" value="NZ_JAGGMA010000002.1"/>
</dbReference>
<dbReference type="Gene3D" id="3.40.630.10">
    <property type="entry name" value="Zn peptidases"/>
    <property type="match status" value="1"/>
</dbReference>
<keyword evidence="2" id="KW-1185">Reference proteome</keyword>
<evidence type="ECO:0000313" key="1">
    <source>
        <dbReference type="EMBL" id="OEH83106.1"/>
    </source>
</evidence>
<dbReference type="GO" id="GO:0004180">
    <property type="term" value="F:carboxypeptidase activity"/>
    <property type="evidence" value="ECO:0007669"/>
    <property type="project" value="UniProtKB-KW"/>
</dbReference>
<keyword evidence="1" id="KW-0378">Hydrolase</keyword>
<dbReference type="GO" id="GO:0016805">
    <property type="term" value="F:dipeptidase activity"/>
    <property type="evidence" value="ECO:0007669"/>
    <property type="project" value="TreeGrafter"/>
</dbReference>
<dbReference type="InterPro" id="IPR002933">
    <property type="entry name" value="Peptidase_M20"/>
</dbReference>
<dbReference type="GO" id="GO:0071713">
    <property type="term" value="F:para-aminobenzoyl-glutamate hydrolase activity"/>
    <property type="evidence" value="ECO:0007669"/>
    <property type="project" value="TreeGrafter"/>
</dbReference>
<dbReference type="AlphaFoldDB" id="A0A1E5KYZ7"/>
<comment type="caution">
    <text evidence="1">The sequence shown here is derived from an EMBL/GenBank/DDBJ whole genome shotgun (WGS) entry which is preliminary data.</text>
</comment>
<dbReference type="InterPro" id="IPR036264">
    <property type="entry name" value="Bact_exopeptidase_dim_dom"/>
</dbReference>
<dbReference type="GO" id="GO:0005737">
    <property type="term" value="C:cytoplasm"/>
    <property type="evidence" value="ECO:0007669"/>
    <property type="project" value="TreeGrafter"/>
</dbReference>
<dbReference type="EMBL" id="MIEK01000012">
    <property type="protein sequence ID" value="OEH83106.1"/>
    <property type="molecule type" value="Genomic_DNA"/>
</dbReference>
<keyword evidence="1" id="KW-0121">Carboxypeptidase</keyword>
<dbReference type="Pfam" id="PF01546">
    <property type="entry name" value="Peptidase_M20"/>
    <property type="match status" value="1"/>
</dbReference>
<dbReference type="OrthoDB" id="9781032at2"/>
<organism evidence="1 2">
    <name type="scientific">Enterococcus rivorum</name>
    <dbReference type="NCBI Taxonomy" id="762845"/>
    <lineage>
        <taxon>Bacteria</taxon>
        <taxon>Bacillati</taxon>
        <taxon>Bacillota</taxon>
        <taxon>Bacilli</taxon>
        <taxon>Lactobacillales</taxon>
        <taxon>Enterococcaceae</taxon>
        <taxon>Enterococcus</taxon>
    </lineage>
</organism>
<dbReference type="SUPFAM" id="SSF53187">
    <property type="entry name" value="Zn-dependent exopeptidases"/>
    <property type="match status" value="1"/>
</dbReference>
<dbReference type="PANTHER" id="PTHR30575">
    <property type="entry name" value="PEPTIDASE M20"/>
    <property type="match status" value="1"/>
</dbReference>
<protein>
    <submittedName>
        <fullName evidence="1">Carboxypeptidase</fullName>
    </submittedName>
</protein>
<dbReference type="InterPro" id="IPR052030">
    <property type="entry name" value="Peptidase_M20/M20A_hydrolases"/>
</dbReference>
<keyword evidence="1" id="KW-0645">Protease</keyword>
<name>A0A1E5KYZ7_9ENTE</name>
<dbReference type="PANTHER" id="PTHR30575:SF3">
    <property type="entry name" value="PEPTIDASE M20 DIMERISATION DOMAIN-CONTAINING PROTEIN"/>
    <property type="match status" value="1"/>
</dbReference>
<dbReference type="Gene3D" id="3.30.70.360">
    <property type="match status" value="1"/>
</dbReference>
<accession>A0A1E5KYZ7</accession>
<dbReference type="Proteomes" id="UP000095256">
    <property type="component" value="Unassembled WGS sequence"/>
</dbReference>